<dbReference type="Gene3D" id="3.10.129.10">
    <property type="entry name" value="Hotdog Thioesterase"/>
    <property type="match status" value="1"/>
</dbReference>
<organism evidence="2 3">
    <name type="scientific">Haloarchaeobius litoreus</name>
    <dbReference type="NCBI Taxonomy" id="755306"/>
    <lineage>
        <taxon>Archaea</taxon>
        <taxon>Methanobacteriati</taxon>
        <taxon>Methanobacteriota</taxon>
        <taxon>Stenosarchaea group</taxon>
        <taxon>Halobacteria</taxon>
        <taxon>Halobacteriales</taxon>
        <taxon>Halorubellaceae</taxon>
        <taxon>Haloarchaeobius</taxon>
    </lineage>
</organism>
<dbReference type="Pfam" id="PF01575">
    <property type="entry name" value="MaoC_dehydratas"/>
    <property type="match status" value="1"/>
</dbReference>
<dbReference type="Proteomes" id="UP001597034">
    <property type="component" value="Unassembled WGS sequence"/>
</dbReference>
<dbReference type="PANTHER" id="PTHR43437:SF3">
    <property type="entry name" value="HYDROXYACYL-THIOESTER DEHYDRATASE TYPE 2, MITOCHONDRIAL"/>
    <property type="match status" value="1"/>
</dbReference>
<dbReference type="SUPFAM" id="SSF54637">
    <property type="entry name" value="Thioesterase/thiol ester dehydrase-isomerase"/>
    <property type="match status" value="1"/>
</dbReference>
<dbReference type="GO" id="GO:0016836">
    <property type="term" value="F:hydro-lyase activity"/>
    <property type="evidence" value="ECO:0007669"/>
    <property type="project" value="UniProtKB-ARBA"/>
</dbReference>
<proteinExistence type="predicted"/>
<dbReference type="PANTHER" id="PTHR43437">
    <property type="entry name" value="HYDROXYACYL-THIOESTER DEHYDRATASE TYPE 2, MITOCHONDRIAL-RELATED"/>
    <property type="match status" value="1"/>
</dbReference>
<comment type="caution">
    <text evidence="2">The sequence shown here is derived from an EMBL/GenBank/DDBJ whole genome shotgun (WGS) entry which is preliminary data.</text>
</comment>
<protein>
    <submittedName>
        <fullName evidence="2">MaoC family dehydratase</fullName>
    </submittedName>
</protein>
<dbReference type="AlphaFoldDB" id="A0ABD6DMC7"/>
<evidence type="ECO:0000259" key="1">
    <source>
        <dbReference type="Pfam" id="PF01575"/>
    </source>
</evidence>
<keyword evidence="3" id="KW-1185">Reference proteome</keyword>
<dbReference type="RefSeq" id="WP_256401322.1">
    <property type="nucleotide sequence ID" value="NZ_JANHJR010000003.1"/>
</dbReference>
<evidence type="ECO:0000313" key="2">
    <source>
        <dbReference type="EMBL" id="MFD1646593.1"/>
    </source>
</evidence>
<dbReference type="InterPro" id="IPR050965">
    <property type="entry name" value="UPF0336/Enoyl-CoA_hydratase"/>
</dbReference>
<sequence>MTVATVGDSATVRMTVSTDEIEDYAALVGDDNPLHVDDGYAAETMFEGRIAHGMLPAGLVSAALADLPGDVVYVSQDLEFRAPVRPGDTVEATVEVVEDLGEGQLRVSTTAEVDGTTVLGGEAVVLSLAHEPAEGSCEAEAGAD</sequence>
<gene>
    <name evidence="2" type="ORF">ACFSBL_12960</name>
</gene>
<evidence type="ECO:0000313" key="3">
    <source>
        <dbReference type="Proteomes" id="UP001597034"/>
    </source>
</evidence>
<accession>A0ABD6DMC7</accession>
<dbReference type="CDD" id="cd03449">
    <property type="entry name" value="R_hydratase"/>
    <property type="match status" value="1"/>
</dbReference>
<name>A0ABD6DMC7_9EURY</name>
<dbReference type="EMBL" id="JBHUDO010000003">
    <property type="protein sequence ID" value="MFD1646593.1"/>
    <property type="molecule type" value="Genomic_DNA"/>
</dbReference>
<reference evidence="2 3" key="1">
    <citation type="journal article" date="2019" name="Int. J. Syst. Evol. Microbiol.">
        <title>The Global Catalogue of Microorganisms (GCM) 10K type strain sequencing project: providing services to taxonomists for standard genome sequencing and annotation.</title>
        <authorList>
            <consortium name="The Broad Institute Genomics Platform"/>
            <consortium name="The Broad Institute Genome Sequencing Center for Infectious Disease"/>
            <person name="Wu L."/>
            <person name="Ma J."/>
        </authorList>
    </citation>
    <scope>NUCLEOTIDE SEQUENCE [LARGE SCALE GENOMIC DNA]</scope>
    <source>
        <strain evidence="2 3">CGMCC 1.10390</strain>
    </source>
</reference>
<feature type="domain" description="MaoC-like" evidence="1">
    <location>
        <begin position="12"/>
        <end position="109"/>
    </location>
</feature>
<dbReference type="InterPro" id="IPR002539">
    <property type="entry name" value="MaoC-like_dom"/>
</dbReference>
<dbReference type="InterPro" id="IPR029069">
    <property type="entry name" value="HotDog_dom_sf"/>
</dbReference>